<accession>A0AA90E276</accession>
<evidence type="ECO:0000313" key="9">
    <source>
        <dbReference type="EMBL" id="MCY9281706.1"/>
    </source>
</evidence>
<evidence type="ECO:0000256" key="6">
    <source>
        <dbReference type="ARBA" id="ARBA00023277"/>
    </source>
</evidence>
<proteinExistence type="inferred from homology"/>
<keyword evidence="3" id="KW-0547">Nucleotide-binding</keyword>
<dbReference type="AlphaFoldDB" id="A0AA90E276"/>
<feature type="domain" description="Four-carbon acid sugar kinase N-terminal" evidence="7">
    <location>
        <begin position="16"/>
        <end position="241"/>
    </location>
</feature>
<comment type="similarity">
    <text evidence="1">Belongs to the four-carbon acid sugar kinase family.</text>
</comment>
<keyword evidence="5" id="KW-0067">ATP-binding</keyword>
<dbReference type="GO" id="GO:0016301">
    <property type="term" value="F:kinase activity"/>
    <property type="evidence" value="ECO:0007669"/>
    <property type="project" value="UniProtKB-KW"/>
</dbReference>
<dbReference type="Pfam" id="PF07005">
    <property type="entry name" value="SBD_N"/>
    <property type="match status" value="1"/>
</dbReference>
<evidence type="ECO:0000259" key="7">
    <source>
        <dbReference type="Pfam" id="PF07005"/>
    </source>
</evidence>
<evidence type="ECO:0000313" key="10">
    <source>
        <dbReference type="Proteomes" id="UP001066455"/>
    </source>
</evidence>
<sequence length="446" mass="48722">MTNVRCKKGADISQKILIVADDLTGANDTGVQFVKAGLSAAVLFDQSGANPADVKEDVMILDTDTRGASPSEAYKEVSSASHPFAHLESHLFFKKIDSTLRGNIGVEIKALMDLGRFDAAVIAPAFPDARRITVDGVHYVNGLPVHETEAAIDPKTPVAESRIAELLFRQTQILPKAVGIETFRKPDEQVQKDLNSWIDQGHEWFVCDAETNEDLRRIVQVFMNSGQSILWVGAAGLAGALARHVRKRPLQTDRRNEPVMIVSGSASNITNGQLAYLRGQQDPLDVCINPLNVLNGCETREQKRALDQVLAHQGKDVLLYTDAKPETVQRIIAFGRTQGLDRQTVGERLSRFLGAVTTEIVKMTGLKRLVLTGGDTARAICNELGADGIQLLGEIEAGIPLGKLLNTDIYAVTKAGAYGQNDSVLRAVEVLRNLEEEDRWQNQSLL</sequence>
<evidence type="ECO:0000256" key="3">
    <source>
        <dbReference type="ARBA" id="ARBA00022741"/>
    </source>
</evidence>
<keyword evidence="6" id="KW-0119">Carbohydrate metabolism</keyword>
<dbReference type="InterPro" id="IPR010737">
    <property type="entry name" value="4-carb_acid_sugar_kinase_N"/>
</dbReference>
<evidence type="ECO:0000256" key="5">
    <source>
        <dbReference type="ARBA" id="ARBA00022840"/>
    </source>
</evidence>
<dbReference type="GO" id="GO:0005524">
    <property type="term" value="F:ATP binding"/>
    <property type="evidence" value="ECO:0007669"/>
    <property type="project" value="UniProtKB-KW"/>
</dbReference>
<dbReference type="InterPro" id="IPR037051">
    <property type="entry name" value="4-carb_acid_sugar_kinase_N_sf"/>
</dbReference>
<dbReference type="EMBL" id="JALAXI010000014">
    <property type="protein sequence ID" value="MCY9281706.1"/>
    <property type="molecule type" value="Genomic_DNA"/>
</dbReference>
<gene>
    <name evidence="9" type="ORF">MOE73_16705</name>
</gene>
<comment type="caution">
    <text evidence="9">The sequence shown here is derived from an EMBL/GenBank/DDBJ whole genome shotgun (WGS) entry which is preliminary data.</text>
</comment>
<dbReference type="InterPro" id="IPR031475">
    <property type="entry name" value="NBD_C"/>
</dbReference>
<evidence type="ECO:0000256" key="4">
    <source>
        <dbReference type="ARBA" id="ARBA00022777"/>
    </source>
</evidence>
<name>A0AA90E276_9BACI</name>
<dbReference type="Proteomes" id="UP001066455">
    <property type="component" value="Unassembled WGS sequence"/>
</dbReference>
<dbReference type="InterPro" id="IPR042213">
    <property type="entry name" value="NBD_C_sf"/>
</dbReference>
<protein>
    <submittedName>
        <fullName evidence="9">Four-carbon acid sugar kinase family protein</fullName>
    </submittedName>
</protein>
<dbReference type="Pfam" id="PF17042">
    <property type="entry name" value="NBD_C"/>
    <property type="match status" value="1"/>
</dbReference>
<feature type="domain" description="Four-carbon acid sugar kinase nucleotide binding" evidence="8">
    <location>
        <begin position="260"/>
        <end position="423"/>
    </location>
</feature>
<evidence type="ECO:0000256" key="1">
    <source>
        <dbReference type="ARBA" id="ARBA00005715"/>
    </source>
</evidence>
<keyword evidence="4 9" id="KW-0418">Kinase</keyword>
<keyword evidence="2" id="KW-0808">Transferase</keyword>
<evidence type="ECO:0000259" key="8">
    <source>
        <dbReference type="Pfam" id="PF17042"/>
    </source>
</evidence>
<dbReference type="SUPFAM" id="SSF142764">
    <property type="entry name" value="YgbK-like"/>
    <property type="match status" value="1"/>
</dbReference>
<evidence type="ECO:0000256" key="2">
    <source>
        <dbReference type="ARBA" id="ARBA00022679"/>
    </source>
</evidence>
<dbReference type="Gene3D" id="3.40.50.10840">
    <property type="entry name" value="Putative sugar-binding, N-terminal domain"/>
    <property type="match status" value="1"/>
</dbReference>
<dbReference type="RefSeq" id="WP_268301740.1">
    <property type="nucleotide sequence ID" value="NZ_JALAJL010000006.1"/>
</dbReference>
<dbReference type="Gene3D" id="3.40.980.20">
    <property type="entry name" value="Four-carbon acid sugar kinase, nucleotide binding domain"/>
    <property type="match status" value="1"/>
</dbReference>
<organism evidence="9 10">
    <name type="scientific">Bacillus haynesii</name>
    <dbReference type="NCBI Taxonomy" id="1925021"/>
    <lineage>
        <taxon>Bacteria</taxon>
        <taxon>Bacillati</taxon>
        <taxon>Bacillota</taxon>
        <taxon>Bacilli</taxon>
        <taxon>Bacillales</taxon>
        <taxon>Bacillaceae</taxon>
        <taxon>Bacillus</taxon>
    </lineage>
</organism>
<reference evidence="9" key="1">
    <citation type="submission" date="2022-02" db="EMBL/GenBank/DDBJ databases">
        <title>Crop Bioprotection Bacillus Genome Sequencing.</title>
        <authorList>
            <person name="Dunlap C."/>
        </authorList>
    </citation>
    <scope>NUCLEOTIDE SEQUENCE</scope>
    <source>
        <strain evidence="9">T20C14</strain>
    </source>
</reference>